<dbReference type="SMART" id="SM01022">
    <property type="entry name" value="ASCH"/>
    <property type="match status" value="1"/>
</dbReference>
<organism evidence="3 4">
    <name type="scientific">Pseudooceanicola antarcticus</name>
    <dbReference type="NCBI Taxonomy" id="1247613"/>
    <lineage>
        <taxon>Bacteria</taxon>
        <taxon>Pseudomonadati</taxon>
        <taxon>Pseudomonadota</taxon>
        <taxon>Alphaproteobacteria</taxon>
        <taxon>Rhodobacterales</taxon>
        <taxon>Paracoccaceae</taxon>
        <taxon>Pseudooceanicola</taxon>
    </lineage>
</organism>
<evidence type="ECO:0000256" key="1">
    <source>
        <dbReference type="SAM" id="MobiDB-lite"/>
    </source>
</evidence>
<dbReference type="Gene3D" id="3.10.400.10">
    <property type="entry name" value="Sulfate adenylyltransferase"/>
    <property type="match status" value="1"/>
</dbReference>
<reference evidence="3 4" key="1">
    <citation type="submission" date="2017-09" db="EMBL/GenBank/DDBJ databases">
        <authorList>
            <person name="Ehlers B."/>
            <person name="Leendertz F.H."/>
        </authorList>
    </citation>
    <scope>NUCLEOTIDE SEQUENCE [LARGE SCALE GENOMIC DNA]</scope>
    <source>
        <strain evidence="3 4">CGMCC 1.12662</strain>
    </source>
</reference>
<dbReference type="Proteomes" id="UP000231655">
    <property type="component" value="Unassembled WGS sequence"/>
</dbReference>
<dbReference type="CDD" id="cd06553">
    <property type="entry name" value="ASCH_Ef3133_like"/>
    <property type="match status" value="1"/>
</dbReference>
<evidence type="ECO:0000259" key="2">
    <source>
        <dbReference type="SMART" id="SM01022"/>
    </source>
</evidence>
<dbReference type="PANTHER" id="PTHR39203">
    <property type="entry name" value="CYTOPLASMIC PROTEIN-RELATED"/>
    <property type="match status" value="1"/>
</dbReference>
<proteinExistence type="predicted"/>
<evidence type="ECO:0000313" key="3">
    <source>
        <dbReference type="EMBL" id="SNY41213.1"/>
    </source>
</evidence>
<protein>
    <submittedName>
        <fullName evidence="3">Uncharacterized protein YhfF</fullName>
    </submittedName>
</protein>
<feature type="compositionally biased region" description="Polar residues" evidence="1">
    <location>
        <begin position="16"/>
        <end position="25"/>
    </location>
</feature>
<dbReference type="AlphaFoldDB" id="A0A285I010"/>
<evidence type="ECO:0000313" key="4">
    <source>
        <dbReference type="Proteomes" id="UP000231655"/>
    </source>
</evidence>
<dbReference type="SUPFAM" id="SSF88697">
    <property type="entry name" value="PUA domain-like"/>
    <property type="match status" value="1"/>
</dbReference>
<name>A0A285I010_9RHOB</name>
<dbReference type="Pfam" id="PF04266">
    <property type="entry name" value="ASCH"/>
    <property type="match status" value="1"/>
</dbReference>
<dbReference type="InterPro" id="IPR007374">
    <property type="entry name" value="ASCH_domain"/>
</dbReference>
<dbReference type="EMBL" id="OBEA01000001">
    <property type="protein sequence ID" value="SNY41213.1"/>
    <property type="molecule type" value="Genomic_DNA"/>
</dbReference>
<feature type="region of interest" description="Disordered" evidence="1">
    <location>
        <begin position="1"/>
        <end position="25"/>
    </location>
</feature>
<dbReference type="InterPro" id="IPR009326">
    <property type="entry name" value="DUF984"/>
</dbReference>
<accession>A0A285I010</accession>
<gene>
    <name evidence="3" type="ORF">SAMN06297129_0836</name>
</gene>
<dbReference type="InterPro" id="IPR015947">
    <property type="entry name" value="PUA-like_sf"/>
</dbReference>
<sequence>MRPPRQTGQSDRDTTGSRPISNPPQISFTFGDSEALCSELIALVRSGAKTATCGALRDFGEGGEAMPVVGRRDIALNWDGTPALEIETVEVFTCRFDEVSEDFALAEGEDESLAGWRAGHEAYFTRNGGFSPDMMLVCERFRVVRDLAEGDPDAALPPQ</sequence>
<feature type="domain" description="ASCH" evidence="2">
    <location>
        <begin position="28"/>
        <end position="145"/>
    </location>
</feature>
<dbReference type="PANTHER" id="PTHR39203:SF1">
    <property type="entry name" value="CYTOPLASMIC PROTEIN"/>
    <property type="match status" value="1"/>
</dbReference>